<feature type="active site" description="Proton donor" evidence="16">
    <location>
        <position position="52"/>
    </location>
</feature>
<evidence type="ECO:0000256" key="15">
    <source>
        <dbReference type="PIRNR" id="PIRNR006769"/>
    </source>
</evidence>
<dbReference type="CDD" id="cd01284">
    <property type="entry name" value="Riboflavin_deaminase-reductase"/>
    <property type="match status" value="1"/>
</dbReference>
<feature type="binding site" evidence="17">
    <location>
        <position position="200"/>
    </location>
    <ligand>
        <name>NADP(+)</name>
        <dbReference type="ChEBI" id="CHEBI:58349"/>
    </ligand>
</feature>
<dbReference type="InterPro" id="IPR002125">
    <property type="entry name" value="CMP_dCMP_dom"/>
</dbReference>
<sequence>MQDEEWMRRALDLAKKGQGWVNPNPLVGAVIVKDGRLIGQGYHGTYGQAHAEREALAACTEDPEGATLYVNLEPCCHYGKTPPCTEAVIASGIQRVVVGALDPHDKVAGKGVQALKEAGLAVEVGVVEADCHHLNRVFEKYIVSQRPYLVAKYAMTLDGKIATRTGQSRWVTGPEARQRVHQTRHALAAIMVGVNTVLADDPQLTCRIEGGKDPVRVICDSKLRTPLSSRVVQTANQVPTYLATTCLDADRQAPYREAGCGIIELGQRQGHLDLVDLMDQLGQLGLDSVLLEAGGTLTWSALDLGLVDEVHSYIAPKLFGGQAMSPVAGQGVAEPDQAIQLEPFAWSQVGADYLIESKVVTTCLPD</sequence>
<comment type="caution">
    <text evidence="20">The sequence shown here is derived from an EMBL/GenBank/DDBJ whole genome shotgun (WGS) entry which is preliminary data.</text>
</comment>
<dbReference type="NCBIfam" id="TIGR00227">
    <property type="entry name" value="ribD_Cterm"/>
    <property type="match status" value="1"/>
</dbReference>
<evidence type="ECO:0000256" key="4">
    <source>
        <dbReference type="ARBA" id="ARBA00005259"/>
    </source>
</evidence>
<keyword evidence="9 15" id="KW-0862">Zinc</keyword>
<evidence type="ECO:0000256" key="17">
    <source>
        <dbReference type="PIRSR" id="PIRSR006769-2"/>
    </source>
</evidence>
<feature type="binding site" evidence="17">
    <location>
        <position position="196"/>
    </location>
    <ligand>
        <name>NADP(+)</name>
        <dbReference type="ChEBI" id="CHEBI:58349"/>
    </ligand>
</feature>
<dbReference type="Proteomes" id="UP000327148">
    <property type="component" value="Unassembled WGS sequence"/>
</dbReference>
<dbReference type="Pfam" id="PF01872">
    <property type="entry name" value="RibD_C"/>
    <property type="match status" value="1"/>
</dbReference>
<evidence type="ECO:0000313" key="20">
    <source>
        <dbReference type="EMBL" id="KAA9302198.1"/>
    </source>
</evidence>
<comment type="pathway">
    <text evidence="2 15">Cofactor biosynthesis; riboflavin biosynthesis; 5-amino-6-(D-ribitylamino)uracil from GTP: step 2/4.</text>
</comment>
<feature type="binding site" evidence="17">
    <location>
        <begin position="294"/>
        <end position="300"/>
    </location>
    <ligand>
        <name>NADP(+)</name>
        <dbReference type="ChEBI" id="CHEBI:58349"/>
    </ligand>
</feature>
<evidence type="ECO:0000256" key="2">
    <source>
        <dbReference type="ARBA" id="ARBA00004882"/>
    </source>
</evidence>
<evidence type="ECO:0000256" key="5">
    <source>
        <dbReference type="ARBA" id="ARBA00007417"/>
    </source>
</evidence>
<keyword evidence="6 15" id="KW-0686">Riboflavin biosynthesis</keyword>
<evidence type="ECO:0000313" key="21">
    <source>
        <dbReference type="Proteomes" id="UP000327148"/>
    </source>
</evidence>
<evidence type="ECO:0000256" key="3">
    <source>
        <dbReference type="ARBA" id="ARBA00004910"/>
    </source>
</evidence>
<evidence type="ECO:0000256" key="7">
    <source>
        <dbReference type="ARBA" id="ARBA00022723"/>
    </source>
</evidence>
<evidence type="ECO:0000256" key="8">
    <source>
        <dbReference type="ARBA" id="ARBA00022801"/>
    </source>
</evidence>
<dbReference type="RefSeq" id="WP_070430324.1">
    <property type="nucleotide sequence ID" value="NZ_VYWO01000001.1"/>
</dbReference>
<dbReference type="GO" id="GO:0008835">
    <property type="term" value="F:diaminohydroxyphosphoribosylaminopyrimidine deaminase activity"/>
    <property type="evidence" value="ECO:0007669"/>
    <property type="project" value="UniProtKB-EC"/>
</dbReference>
<dbReference type="SUPFAM" id="SSF53927">
    <property type="entry name" value="Cytidine deaminase-like"/>
    <property type="match status" value="1"/>
</dbReference>
<dbReference type="EC" id="1.1.1.193" evidence="15"/>
<feature type="binding site" evidence="18">
    <location>
        <position position="50"/>
    </location>
    <ligand>
        <name>Zn(2+)</name>
        <dbReference type="ChEBI" id="CHEBI:29105"/>
        <note>catalytic</note>
    </ligand>
</feature>
<dbReference type="PROSITE" id="PS51747">
    <property type="entry name" value="CYT_DCMP_DEAMINASES_2"/>
    <property type="match status" value="1"/>
</dbReference>
<feature type="domain" description="CMP/dCMP-type deaminase" evidence="19">
    <location>
        <begin position="1"/>
        <end position="123"/>
    </location>
</feature>
<dbReference type="InterPro" id="IPR004794">
    <property type="entry name" value="Eubact_RibD"/>
</dbReference>
<evidence type="ECO:0000259" key="19">
    <source>
        <dbReference type="PROSITE" id="PS51747"/>
    </source>
</evidence>
<evidence type="ECO:0000256" key="6">
    <source>
        <dbReference type="ARBA" id="ARBA00022619"/>
    </source>
</evidence>
<gene>
    <name evidence="20" type="primary">ribD</name>
    <name evidence="20" type="ORF">F6I03_03010</name>
</gene>
<comment type="cofactor">
    <cofactor evidence="15 18">
        <name>Zn(2+)</name>
        <dbReference type="ChEBI" id="CHEBI:29105"/>
    </cofactor>
    <text evidence="15 18">Binds 1 zinc ion.</text>
</comment>
<evidence type="ECO:0000256" key="9">
    <source>
        <dbReference type="ARBA" id="ARBA00022833"/>
    </source>
</evidence>
<dbReference type="STRING" id="119206.AWM72_07130"/>
<dbReference type="PANTHER" id="PTHR38011:SF7">
    <property type="entry name" value="2,5-DIAMINO-6-RIBOSYLAMINO-4(3H)-PYRIMIDINONE 5'-PHOSPHATE REDUCTASE"/>
    <property type="match status" value="1"/>
</dbReference>
<feature type="binding site" evidence="17">
    <location>
        <position position="292"/>
    </location>
    <ligand>
        <name>substrate</name>
    </ligand>
</feature>
<feature type="binding site" evidence="18">
    <location>
        <position position="75"/>
    </location>
    <ligand>
        <name>Zn(2+)</name>
        <dbReference type="ChEBI" id="CHEBI:29105"/>
        <note>catalytic</note>
    </ligand>
</feature>
<keyword evidence="11 15" id="KW-0560">Oxidoreductase</keyword>
<keyword evidence="8 15" id="KW-0378">Hydrolase</keyword>
<dbReference type="InterPro" id="IPR024072">
    <property type="entry name" value="DHFR-like_dom_sf"/>
</dbReference>
<evidence type="ECO:0000256" key="16">
    <source>
        <dbReference type="PIRSR" id="PIRSR006769-1"/>
    </source>
</evidence>
<dbReference type="InterPro" id="IPR050765">
    <property type="entry name" value="Riboflavin_Biosynth_HTPR"/>
</dbReference>
<evidence type="ECO:0000256" key="14">
    <source>
        <dbReference type="ARBA" id="ARBA00049886"/>
    </source>
</evidence>
<keyword evidence="12" id="KW-0511">Multifunctional enzyme</keyword>
<dbReference type="NCBIfam" id="TIGR00326">
    <property type="entry name" value="eubact_ribD"/>
    <property type="match status" value="1"/>
</dbReference>
<dbReference type="GO" id="GO:0009231">
    <property type="term" value="P:riboflavin biosynthetic process"/>
    <property type="evidence" value="ECO:0007669"/>
    <property type="project" value="UniProtKB-UniPathway"/>
</dbReference>
<name>A0A5N1GPP3_9LACT</name>
<evidence type="ECO:0000256" key="12">
    <source>
        <dbReference type="ARBA" id="ARBA00023268"/>
    </source>
</evidence>
<evidence type="ECO:0000256" key="1">
    <source>
        <dbReference type="ARBA" id="ARBA00002151"/>
    </source>
</evidence>
<dbReference type="EMBL" id="VYWO01000001">
    <property type="protein sequence ID" value="KAA9302198.1"/>
    <property type="molecule type" value="Genomic_DNA"/>
</dbReference>
<feature type="binding site" evidence="17">
    <location>
        <position position="204"/>
    </location>
    <ligand>
        <name>substrate</name>
    </ligand>
</feature>
<dbReference type="PANTHER" id="PTHR38011">
    <property type="entry name" value="DIHYDROFOLATE REDUCTASE FAMILY PROTEIN (AFU_ORTHOLOGUE AFUA_8G06820)"/>
    <property type="match status" value="1"/>
</dbReference>
<proteinExistence type="inferred from homology"/>
<keyword evidence="7 15" id="KW-0479">Metal-binding</keyword>
<dbReference type="EC" id="3.5.4.26" evidence="15"/>
<dbReference type="InterPro" id="IPR011549">
    <property type="entry name" value="RibD_C"/>
</dbReference>
<dbReference type="InterPro" id="IPR002734">
    <property type="entry name" value="RibDG_C"/>
</dbReference>
<dbReference type="PROSITE" id="PS00903">
    <property type="entry name" value="CYT_DCMP_DEAMINASES_1"/>
    <property type="match status" value="1"/>
</dbReference>
<comment type="similarity">
    <text evidence="4 15">In the N-terminal section; belongs to the cytidine and deoxycytidylate deaminase family.</text>
</comment>
<dbReference type="AlphaFoldDB" id="A0A5N1GPP3"/>
<dbReference type="PIRSF" id="PIRSF006769">
    <property type="entry name" value="RibD"/>
    <property type="match status" value="1"/>
</dbReference>
<organism evidence="20 21">
    <name type="scientific">Aerococcus sanguinicola</name>
    <dbReference type="NCBI Taxonomy" id="119206"/>
    <lineage>
        <taxon>Bacteria</taxon>
        <taxon>Bacillati</taxon>
        <taxon>Bacillota</taxon>
        <taxon>Bacilli</taxon>
        <taxon>Lactobacillales</taxon>
        <taxon>Aerococcaceae</taxon>
        <taxon>Aerococcus</taxon>
    </lineage>
</organism>
<dbReference type="GO" id="GO:0050661">
    <property type="term" value="F:NADP binding"/>
    <property type="evidence" value="ECO:0007669"/>
    <property type="project" value="InterPro"/>
</dbReference>
<feature type="binding site" evidence="17">
    <location>
        <position position="154"/>
    </location>
    <ligand>
        <name>NADP(+)</name>
        <dbReference type="ChEBI" id="CHEBI:58349"/>
    </ligand>
</feature>
<feature type="binding site" evidence="17">
    <location>
        <position position="168"/>
    </location>
    <ligand>
        <name>substrate</name>
    </ligand>
</feature>
<dbReference type="SUPFAM" id="SSF53597">
    <property type="entry name" value="Dihydrofolate reductase-like"/>
    <property type="match status" value="1"/>
</dbReference>
<evidence type="ECO:0000256" key="18">
    <source>
        <dbReference type="PIRSR" id="PIRSR006769-3"/>
    </source>
</evidence>
<feature type="binding site" evidence="17">
    <location>
        <position position="184"/>
    </location>
    <ligand>
        <name>substrate</name>
    </ligand>
</feature>
<dbReference type="GO" id="GO:0008703">
    <property type="term" value="F:5-amino-6-(5-phosphoribosylamino)uracil reductase activity"/>
    <property type="evidence" value="ECO:0007669"/>
    <property type="project" value="UniProtKB-EC"/>
</dbReference>
<comment type="pathway">
    <text evidence="3 15">Cofactor biosynthesis; riboflavin biosynthesis; 5-amino-6-(D-ribitylamino)uracil from GTP: step 3/4.</text>
</comment>
<accession>A0A5N1GPP3</accession>
<evidence type="ECO:0000256" key="11">
    <source>
        <dbReference type="ARBA" id="ARBA00023002"/>
    </source>
</evidence>
<dbReference type="UniPathway" id="UPA00275">
    <property type="reaction ID" value="UER00401"/>
</dbReference>
<comment type="similarity">
    <text evidence="5 15">In the C-terminal section; belongs to the HTP reductase family.</text>
</comment>
<dbReference type="InterPro" id="IPR016193">
    <property type="entry name" value="Cytidine_deaminase-like"/>
</dbReference>
<dbReference type="FunFam" id="3.40.140.10:FF:000025">
    <property type="entry name" value="Riboflavin biosynthesis protein RibD"/>
    <property type="match status" value="1"/>
</dbReference>
<dbReference type="InterPro" id="IPR016192">
    <property type="entry name" value="APOBEC/CMP_deaminase_Zn-bd"/>
</dbReference>
<keyword evidence="10 15" id="KW-0521">NADP</keyword>
<dbReference type="OrthoDB" id="9800865at2"/>
<dbReference type="Gene3D" id="3.40.430.10">
    <property type="entry name" value="Dihydrofolate Reductase, subunit A"/>
    <property type="match status" value="1"/>
</dbReference>
<dbReference type="GO" id="GO:0008270">
    <property type="term" value="F:zinc ion binding"/>
    <property type="evidence" value="ECO:0007669"/>
    <property type="project" value="InterPro"/>
</dbReference>
<feature type="binding site" evidence="17">
    <location>
        <position position="207"/>
    </location>
    <ligand>
        <name>substrate</name>
    </ligand>
</feature>
<reference evidence="20 21" key="1">
    <citation type="submission" date="2019-09" db="EMBL/GenBank/DDBJ databases">
        <title>Draft genome sequence assemblies of isolates from the urinary tract.</title>
        <authorList>
            <person name="Mores C.R."/>
            <person name="Putonti C."/>
            <person name="Wolfe A.J."/>
        </authorList>
    </citation>
    <scope>NUCLEOTIDE SEQUENCE [LARGE SCALE GENOMIC DNA]</scope>
    <source>
        <strain evidence="20 21">UMB623</strain>
    </source>
</reference>
<comment type="function">
    <text evidence="1 15">Converts 2,5-diamino-6-(ribosylamino)-4(3h)-pyrimidinone 5'-phosphate into 5-amino-6-(ribosylamino)-2,4(1h,3h)-pyrimidinedione 5'-phosphate.</text>
</comment>
<comment type="catalytic activity">
    <reaction evidence="13 15">
        <text>5-amino-6-(5-phospho-D-ribitylamino)uracil + NADP(+) = 5-amino-6-(5-phospho-D-ribosylamino)uracil + NADPH + H(+)</text>
        <dbReference type="Rhea" id="RHEA:17845"/>
        <dbReference type="ChEBI" id="CHEBI:15378"/>
        <dbReference type="ChEBI" id="CHEBI:57783"/>
        <dbReference type="ChEBI" id="CHEBI:58349"/>
        <dbReference type="ChEBI" id="CHEBI:58421"/>
        <dbReference type="ChEBI" id="CHEBI:58453"/>
        <dbReference type="EC" id="1.1.1.193"/>
    </reaction>
</comment>
<dbReference type="Pfam" id="PF00383">
    <property type="entry name" value="dCMP_cyt_deam_1"/>
    <property type="match status" value="1"/>
</dbReference>
<evidence type="ECO:0000256" key="13">
    <source>
        <dbReference type="ARBA" id="ARBA00049861"/>
    </source>
</evidence>
<evidence type="ECO:0000256" key="10">
    <source>
        <dbReference type="ARBA" id="ARBA00022857"/>
    </source>
</evidence>
<comment type="catalytic activity">
    <reaction evidence="14 15">
        <text>2,5-diamino-6-hydroxy-4-(5-phosphoribosylamino)-pyrimidine + H2O + H(+) = 5-amino-6-(5-phospho-D-ribosylamino)uracil + NH4(+)</text>
        <dbReference type="Rhea" id="RHEA:21868"/>
        <dbReference type="ChEBI" id="CHEBI:15377"/>
        <dbReference type="ChEBI" id="CHEBI:15378"/>
        <dbReference type="ChEBI" id="CHEBI:28938"/>
        <dbReference type="ChEBI" id="CHEBI:58453"/>
        <dbReference type="ChEBI" id="CHEBI:58614"/>
        <dbReference type="EC" id="3.5.4.26"/>
    </reaction>
</comment>
<feature type="binding site" evidence="17">
    <location>
        <position position="170"/>
    </location>
    <ligand>
        <name>NADP(+)</name>
        <dbReference type="ChEBI" id="CHEBI:58349"/>
    </ligand>
</feature>
<protein>
    <recommendedName>
        <fullName evidence="15">Riboflavin biosynthesis protein RibD</fullName>
    </recommendedName>
    <domain>
        <recommendedName>
            <fullName evidence="15">Diaminohydroxyphosphoribosylaminopyrimidine deaminase</fullName>
            <shortName evidence="15">DRAP deaminase</shortName>
            <ecNumber evidence="15">3.5.4.26</ecNumber>
        </recommendedName>
        <alternativeName>
            <fullName evidence="15">Riboflavin-specific deaminase</fullName>
        </alternativeName>
    </domain>
    <domain>
        <recommendedName>
            <fullName evidence="15">5-amino-6-(5-phosphoribosylamino)uracil reductase</fullName>
            <ecNumber evidence="15">1.1.1.193</ecNumber>
        </recommendedName>
        <alternativeName>
            <fullName evidence="15">HTP reductase</fullName>
        </alternativeName>
    </domain>
</protein>
<feature type="binding site" evidence="18">
    <location>
        <position position="84"/>
    </location>
    <ligand>
        <name>Zn(2+)</name>
        <dbReference type="ChEBI" id="CHEBI:29105"/>
        <note>catalytic</note>
    </ligand>
</feature>
<dbReference type="Gene3D" id="3.40.140.10">
    <property type="entry name" value="Cytidine Deaminase, domain 2"/>
    <property type="match status" value="1"/>
</dbReference>
<feature type="binding site" evidence="17">
    <location>
        <position position="221"/>
    </location>
    <ligand>
        <name>NADP(+)</name>
        <dbReference type="ChEBI" id="CHEBI:58349"/>
    </ligand>
</feature>